<proteinExistence type="predicted"/>
<keyword evidence="1" id="KW-0472">Membrane</keyword>
<name>A0ABP1QII9_9HEXA</name>
<feature type="transmembrane region" description="Helical" evidence="1">
    <location>
        <begin position="114"/>
        <end position="135"/>
    </location>
</feature>
<feature type="transmembrane region" description="Helical" evidence="1">
    <location>
        <begin position="273"/>
        <end position="294"/>
    </location>
</feature>
<feature type="transmembrane region" description="Helical" evidence="1">
    <location>
        <begin position="79"/>
        <end position="102"/>
    </location>
</feature>
<organism evidence="2 3">
    <name type="scientific">Orchesella dallaii</name>
    <dbReference type="NCBI Taxonomy" id="48710"/>
    <lineage>
        <taxon>Eukaryota</taxon>
        <taxon>Metazoa</taxon>
        <taxon>Ecdysozoa</taxon>
        <taxon>Arthropoda</taxon>
        <taxon>Hexapoda</taxon>
        <taxon>Collembola</taxon>
        <taxon>Entomobryomorpha</taxon>
        <taxon>Entomobryoidea</taxon>
        <taxon>Orchesellidae</taxon>
        <taxon>Orchesellinae</taxon>
        <taxon>Orchesella</taxon>
    </lineage>
</organism>
<keyword evidence="3" id="KW-1185">Reference proteome</keyword>
<keyword evidence="1" id="KW-0812">Transmembrane</keyword>
<feature type="transmembrane region" description="Helical" evidence="1">
    <location>
        <begin position="7"/>
        <end position="27"/>
    </location>
</feature>
<dbReference type="Proteomes" id="UP001642540">
    <property type="component" value="Unassembled WGS sequence"/>
</dbReference>
<feature type="transmembrane region" description="Helical" evidence="1">
    <location>
        <begin position="243"/>
        <end position="267"/>
    </location>
</feature>
<feature type="transmembrane region" description="Helical" evidence="1">
    <location>
        <begin position="52"/>
        <end position="72"/>
    </location>
</feature>
<keyword evidence="1" id="KW-1133">Transmembrane helix</keyword>
<comment type="caution">
    <text evidence="2">The sequence shown here is derived from an EMBL/GenBank/DDBJ whole genome shotgun (WGS) entry which is preliminary data.</text>
</comment>
<sequence>MRPYFTYGLPLGSALIVAAFMGIVLSWKSTLELADLIFDFTGGLGFQISLNFLLRILELGLHVGLLVFGVIAKGKSACLLAWIIFQGIFLFVWESEIVWSLLEYGTSLDFTSVLFYLYIILSELFQYAYPMYLAFNCLPRFESITDLEPVGKGFKQVFEFYVTNPWTCAGMTLMMEVVLNMYFLFVDHVAKFGFSFGFYGVHKSQSTADEIEEGVIRLSRLILCSIGFYLIQKESRKSIFTWCFSYFITLIFSSGILIYMMFAWRYSGAIRTFQYFTSFFVSLAYRVVVFIACLRYSGFFEVNGISLGTTA</sequence>
<evidence type="ECO:0000256" key="1">
    <source>
        <dbReference type="SAM" id="Phobius"/>
    </source>
</evidence>
<protein>
    <submittedName>
        <fullName evidence="2">Uncharacterized protein</fullName>
    </submittedName>
</protein>
<dbReference type="EMBL" id="CAXLJM020000035">
    <property type="protein sequence ID" value="CAL8104150.1"/>
    <property type="molecule type" value="Genomic_DNA"/>
</dbReference>
<reference evidence="2 3" key="1">
    <citation type="submission" date="2024-08" db="EMBL/GenBank/DDBJ databases">
        <authorList>
            <person name="Cucini C."/>
            <person name="Frati F."/>
        </authorList>
    </citation>
    <scope>NUCLEOTIDE SEQUENCE [LARGE SCALE GENOMIC DNA]</scope>
</reference>
<evidence type="ECO:0000313" key="3">
    <source>
        <dbReference type="Proteomes" id="UP001642540"/>
    </source>
</evidence>
<gene>
    <name evidence="2" type="ORF">ODALV1_LOCUS11668</name>
</gene>
<evidence type="ECO:0000313" key="2">
    <source>
        <dbReference type="EMBL" id="CAL8104150.1"/>
    </source>
</evidence>
<feature type="transmembrane region" description="Helical" evidence="1">
    <location>
        <begin position="214"/>
        <end position="231"/>
    </location>
</feature>
<feature type="transmembrane region" description="Helical" evidence="1">
    <location>
        <begin position="181"/>
        <end position="202"/>
    </location>
</feature>
<accession>A0ABP1QII9</accession>